<feature type="domain" description="UmuC" evidence="3">
    <location>
        <begin position="9"/>
        <end position="153"/>
    </location>
</feature>
<evidence type="ECO:0000313" key="4">
    <source>
        <dbReference type="EMBL" id="GAA4299697.1"/>
    </source>
</evidence>
<sequence length="498" mass="56503">MHTRYAAIWFPYLIADRMARRRPELYGKPFVLAAPEQGRMKVTAVSAAARAEGIAPGRVVADCRAILPELRVFDDRPEQAGKLLYALAEWGLRYTPVAAVDPPDGLLLDISGCPHLWGGEQLYLEALTGELEGYGYHVRAAIADTMATAWAVSRYGQQRATIVPPDEQAAALHPLPPAALRLEPATRERLEKLGFYRIGRFIHLPRPALRRRFGEALLRRMDLALGHTPGVIRPIEPAAPHTERLPCLESIRTATGIEIALQRLLEALHRRLEREGKGLRSGIFKGHRVDGQIRQIAVATTRPSRNVAHLFKLFALQISRLEPDLGFELFTLEAPVVEALPPGQETLWEMSSHRDSAIAELLDRIAGKIGPQAIRRYLPDEHYWPERSYKVAASLQEQPAAAWPDHRRPLHLLPRPERIRVAAPIPDYPPMLFVYKGKIHKVSKADGPERIEQEWWIETGQQRDYYIVEDETGGRYWLFRSGHYDQQKPEWFLHGFFA</sequence>
<proteinExistence type="inferred from homology"/>
<dbReference type="Pfam" id="PF00817">
    <property type="entry name" value="IMS"/>
    <property type="match status" value="1"/>
</dbReference>
<dbReference type="RefSeq" id="WP_344973383.1">
    <property type="nucleotide sequence ID" value="NZ_BAABFN010000001.1"/>
</dbReference>
<dbReference type="InterPro" id="IPR001126">
    <property type="entry name" value="UmuC"/>
</dbReference>
<evidence type="ECO:0000313" key="5">
    <source>
        <dbReference type="Proteomes" id="UP001501207"/>
    </source>
</evidence>
<keyword evidence="5" id="KW-1185">Reference proteome</keyword>
<reference evidence="5" key="1">
    <citation type="journal article" date="2019" name="Int. J. Syst. Evol. Microbiol.">
        <title>The Global Catalogue of Microorganisms (GCM) 10K type strain sequencing project: providing services to taxonomists for standard genome sequencing and annotation.</title>
        <authorList>
            <consortium name="The Broad Institute Genomics Platform"/>
            <consortium name="The Broad Institute Genome Sequencing Center for Infectious Disease"/>
            <person name="Wu L."/>
            <person name="Ma J."/>
        </authorList>
    </citation>
    <scope>NUCLEOTIDE SEQUENCE [LARGE SCALE GENOMIC DNA]</scope>
    <source>
        <strain evidence="5">JCM 17664</strain>
    </source>
</reference>
<organism evidence="4 5">
    <name type="scientific">Compostibacter hankyongensis</name>
    <dbReference type="NCBI Taxonomy" id="1007089"/>
    <lineage>
        <taxon>Bacteria</taxon>
        <taxon>Pseudomonadati</taxon>
        <taxon>Bacteroidota</taxon>
        <taxon>Chitinophagia</taxon>
        <taxon>Chitinophagales</taxon>
        <taxon>Chitinophagaceae</taxon>
        <taxon>Compostibacter</taxon>
    </lineage>
</organism>
<gene>
    <name evidence="4" type="ORF">GCM10023143_00180</name>
</gene>
<comment type="similarity">
    <text evidence="1">Belongs to the DNA polymerase type-Y family.</text>
</comment>
<dbReference type="EMBL" id="BAABFN010000001">
    <property type="protein sequence ID" value="GAA4299697.1"/>
    <property type="molecule type" value="Genomic_DNA"/>
</dbReference>
<evidence type="ECO:0000256" key="2">
    <source>
        <dbReference type="ARBA" id="ARBA00022763"/>
    </source>
</evidence>
<dbReference type="CDD" id="cd03468">
    <property type="entry name" value="PolY_like"/>
    <property type="match status" value="1"/>
</dbReference>
<comment type="caution">
    <text evidence="4">The sequence shown here is derived from an EMBL/GenBank/DDBJ whole genome shotgun (WGS) entry which is preliminary data.</text>
</comment>
<dbReference type="InterPro" id="IPR050356">
    <property type="entry name" value="SulA_CellDiv_inhibitor"/>
</dbReference>
<evidence type="ECO:0000256" key="1">
    <source>
        <dbReference type="ARBA" id="ARBA00010945"/>
    </source>
</evidence>
<dbReference type="SUPFAM" id="SSF56672">
    <property type="entry name" value="DNA/RNA polymerases"/>
    <property type="match status" value="1"/>
</dbReference>
<dbReference type="Gene3D" id="3.40.1170.60">
    <property type="match status" value="1"/>
</dbReference>
<dbReference type="InterPro" id="IPR043128">
    <property type="entry name" value="Rev_trsase/Diguanyl_cyclase"/>
</dbReference>
<dbReference type="Proteomes" id="UP001501207">
    <property type="component" value="Unassembled WGS sequence"/>
</dbReference>
<dbReference type="PANTHER" id="PTHR35369:SF2">
    <property type="entry name" value="BLR3025 PROTEIN"/>
    <property type="match status" value="1"/>
</dbReference>
<accession>A0ABP8FC42</accession>
<keyword evidence="2" id="KW-0227">DNA damage</keyword>
<dbReference type="Gene3D" id="3.30.70.270">
    <property type="match status" value="1"/>
</dbReference>
<dbReference type="InterPro" id="IPR043502">
    <property type="entry name" value="DNA/RNA_pol_sf"/>
</dbReference>
<name>A0ABP8FC42_9BACT</name>
<protein>
    <submittedName>
        <fullName evidence="4">DNA polymerase Y family protein</fullName>
    </submittedName>
</protein>
<dbReference type="PANTHER" id="PTHR35369">
    <property type="entry name" value="BLR3025 PROTEIN-RELATED"/>
    <property type="match status" value="1"/>
</dbReference>
<evidence type="ECO:0000259" key="3">
    <source>
        <dbReference type="Pfam" id="PF00817"/>
    </source>
</evidence>